<comment type="similarity">
    <text evidence="9">Belongs to the TatA/E family.</text>
</comment>
<evidence type="ECO:0000256" key="6">
    <source>
        <dbReference type="ARBA" id="ARBA00022989"/>
    </source>
</evidence>
<comment type="function">
    <text evidence="9">Part of the twin-arginine translocation (Tat) system that transports large folded proteins containing a characteristic twin-arginine motif in their signal peptide across membranes. TatA could form the protein-conducting channel of the Tat system.</text>
</comment>
<dbReference type="RefSeq" id="WP_189607675.1">
    <property type="nucleotide sequence ID" value="NZ_BMXR01000003.1"/>
</dbReference>
<reference evidence="11" key="1">
    <citation type="journal article" date="2014" name="Int. J. Syst. Evol. Microbiol.">
        <title>Complete genome sequence of Corynebacterium casei LMG S-19264T (=DSM 44701T), isolated from a smear-ripened cheese.</title>
        <authorList>
            <consortium name="US DOE Joint Genome Institute (JGI-PGF)"/>
            <person name="Walter F."/>
            <person name="Albersmeier A."/>
            <person name="Kalinowski J."/>
            <person name="Ruckert C."/>
        </authorList>
    </citation>
    <scope>NUCLEOTIDE SEQUENCE</scope>
    <source>
        <strain evidence="11">KCTC 22169</strain>
    </source>
</reference>
<evidence type="ECO:0000256" key="1">
    <source>
        <dbReference type="ARBA" id="ARBA00004162"/>
    </source>
</evidence>
<accession>A0A918K3Y6</accession>
<dbReference type="InterPro" id="IPR006312">
    <property type="entry name" value="TatA/E"/>
</dbReference>
<organism evidence="11 12">
    <name type="scientific">Saccharospirillum salsuginis</name>
    <dbReference type="NCBI Taxonomy" id="418750"/>
    <lineage>
        <taxon>Bacteria</taxon>
        <taxon>Pseudomonadati</taxon>
        <taxon>Pseudomonadota</taxon>
        <taxon>Gammaproteobacteria</taxon>
        <taxon>Oceanospirillales</taxon>
        <taxon>Saccharospirillaceae</taxon>
        <taxon>Saccharospirillum</taxon>
    </lineage>
</organism>
<keyword evidence="3 9" id="KW-1003">Cell membrane</keyword>
<dbReference type="Pfam" id="PF02416">
    <property type="entry name" value="TatA_B_E"/>
    <property type="match status" value="1"/>
</dbReference>
<keyword evidence="6 9" id="KW-1133">Transmembrane helix</keyword>
<dbReference type="EMBL" id="BMXR01000003">
    <property type="protein sequence ID" value="GGX47292.1"/>
    <property type="molecule type" value="Genomic_DNA"/>
</dbReference>
<dbReference type="Proteomes" id="UP000626148">
    <property type="component" value="Unassembled WGS sequence"/>
</dbReference>
<dbReference type="AlphaFoldDB" id="A0A918K3Y6"/>
<feature type="region of interest" description="Disordered" evidence="10">
    <location>
        <begin position="44"/>
        <end position="88"/>
    </location>
</feature>
<evidence type="ECO:0000313" key="12">
    <source>
        <dbReference type="Proteomes" id="UP000626148"/>
    </source>
</evidence>
<comment type="subunit">
    <text evidence="9">The Tat system comprises two distinct complexes: a TatABC complex, containing multiple copies of TatA, TatB and TatC subunits, and a separate TatA complex, containing only TatA subunits. Substrates initially bind to the TatABC complex, which probably triggers association of the separate TatA complex to form the active translocon.</text>
</comment>
<evidence type="ECO:0000256" key="7">
    <source>
        <dbReference type="ARBA" id="ARBA00023010"/>
    </source>
</evidence>
<proteinExistence type="inferred from homology"/>
<protein>
    <recommendedName>
        <fullName evidence="9">Sec-independent protein translocase protein TatA</fullName>
    </recommendedName>
</protein>
<dbReference type="GO" id="GO:0008320">
    <property type="term" value="F:protein transmembrane transporter activity"/>
    <property type="evidence" value="ECO:0007669"/>
    <property type="project" value="UniProtKB-UniRule"/>
</dbReference>
<reference evidence="11" key="2">
    <citation type="submission" date="2020-09" db="EMBL/GenBank/DDBJ databases">
        <authorList>
            <person name="Sun Q."/>
            <person name="Kim S."/>
        </authorList>
    </citation>
    <scope>NUCLEOTIDE SEQUENCE</scope>
    <source>
        <strain evidence="11">KCTC 22169</strain>
    </source>
</reference>
<keyword evidence="4 9" id="KW-0812">Transmembrane</keyword>
<keyword evidence="5 9" id="KW-0653">Protein transport</keyword>
<dbReference type="PANTHER" id="PTHR42982:SF1">
    <property type="entry name" value="SEC-INDEPENDENT PROTEIN TRANSLOCASE PROTEIN TATA"/>
    <property type="match status" value="1"/>
</dbReference>
<comment type="caution">
    <text evidence="11">The sequence shown here is derived from an EMBL/GenBank/DDBJ whole genome shotgun (WGS) entry which is preliminary data.</text>
</comment>
<evidence type="ECO:0000256" key="8">
    <source>
        <dbReference type="ARBA" id="ARBA00023136"/>
    </source>
</evidence>
<evidence type="ECO:0000313" key="11">
    <source>
        <dbReference type="EMBL" id="GGX47292.1"/>
    </source>
</evidence>
<dbReference type="PANTHER" id="PTHR42982">
    <property type="entry name" value="SEC-INDEPENDENT PROTEIN TRANSLOCASE PROTEIN TATA"/>
    <property type="match status" value="1"/>
</dbReference>
<keyword evidence="12" id="KW-1185">Reference proteome</keyword>
<evidence type="ECO:0000256" key="4">
    <source>
        <dbReference type="ARBA" id="ARBA00022692"/>
    </source>
</evidence>
<dbReference type="HAMAP" id="MF_00236">
    <property type="entry name" value="TatA_E"/>
    <property type="match status" value="1"/>
</dbReference>
<comment type="subcellular location">
    <subcellularLocation>
        <location evidence="1 9">Cell membrane</location>
        <topology evidence="1 9">Single-pass membrane protein</topology>
    </subcellularLocation>
</comment>
<evidence type="ECO:0000256" key="3">
    <source>
        <dbReference type="ARBA" id="ARBA00022475"/>
    </source>
</evidence>
<dbReference type="NCBIfam" id="TIGR01411">
    <property type="entry name" value="tatAE"/>
    <property type="match status" value="1"/>
</dbReference>
<evidence type="ECO:0000256" key="5">
    <source>
        <dbReference type="ARBA" id="ARBA00022927"/>
    </source>
</evidence>
<dbReference type="InterPro" id="IPR003369">
    <property type="entry name" value="TatA/B/E"/>
</dbReference>
<dbReference type="GO" id="GO:0043953">
    <property type="term" value="P:protein transport by the Tat complex"/>
    <property type="evidence" value="ECO:0007669"/>
    <property type="project" value="UniProtKB-UniRule"/>
</dbReference>
<gene>
    <name evidence="9 11" type="primary">tatA</name>
    <name evidence="11" type="ORF">GCM10007392_12660</name>
</gene>
<feature type="transmembrane region" description="Helical" evidence="9">
    <location>
        <begin position="6"/>
        <end position="23"/>
    </location>
</feature>
<keyword evidence="7 9" id="KW-0811">Translocation</keyword>
<keyword evidence="2 9" id="KW-0813">Transport</keyword>
<evidence type="ECO:0000256" key="10">
    <source>
        <dbReference type="SAM" id="MobiDB-lite"/>
    </source>
</evidence>
<dbReference type="GO" id="GO:0033281">
    <property type="term" value="C:TAT protein transport complex"/>
    <property type="evidence" value="ECO:0007669"/>
    <property type="project" value="UniProtKB-UniRule"/>
</dbReference>
<name>A0A918K3Y6_9GAMM</name>
<keyword evidence="8 9" id="KW-0472">Membrane</keyword>
<dbReference type="Gene3D" id="1.20.5.3310">
    <property type="match status" value="1"/>
</dbReference>
<sequence length="88" mass="9535">MGFGGISIWQLLIVLAIVILIFGTKRLKSLGGDVGGAIKSFKKAMNEDESKDDKNASDSEDKAALEKKDAEFSEADSETKKETDKSTH</sequence>
<evidence type="ECO:0000256" key="2">
    <source>
        <dbReference type="ARBA" id="ARBA00022448"/>
    </source>
</evidence>
<evidence type="ECO:0000256" key="9">
    <source>
        <dbReference type="HAMAP-Rule" id="MF_00236"/>
    </source>
</evidence>